<reference evidence="2 3" key="1">
    <citation type="submission" date="2020-09" db="EMBL/GenBank/DDBJ databases">
        <authorList>
            <person name="Yoon J.-W."/>
        </authorList>
    </citation>
    <scope>NUCLEOTIDE SEQUENCE [LARGE SCALE GENOMIC DNA]</scope>
    <source>
        <strain evidence="2 3">KMU-140</strain>
    </source>
</reference>
<dbReference type="InterPro" id="IPR038765">
    <property type="entry name" value="Papain-like_cys_pep_sf"/>
</dbReference>
<dbReference type="SUPFAM" id="SSF54001">
    <property type="entry name" value="Cysteine proteinases"/>
    <property type="match status" value="1"/>
</dbReference>
<evidence type="ECO:0000313" key="2">
    <source>
        <dbReference type="EMBL" id="MBD2841241.1"/>
    </source>
</evidence>
<comment type="caution">
    <text evidence="2">The sequence shown here is derived from an EMBL/GenBank/DDBJ whole genome shotgun (WGS) entry which is preliminary data.</text>
</comment>
<keyword evidence="3" id="KW-1185">Reference proteome</keyword>
<dbReference type="PANTHER" id="PTHR33490:SF6">
    <property type="entry name" value="SLL1049 PROTEIN"/>
    <property type="match status" value="1"/>
</dbReference>
<gene>
    <name evidence="2" type="ORF">IB285_03105</name>
</gene>
<protein>
    <submittedName>
        <fullName evidence="2">Transglutaminase family protein</fullName>
    </submittedName>
</protein>
<dbReference type="Gene3D" id="3.10.620.30">
    <property type="match status" value="1"/>
</dbReference>
<sequence>MRLSIRHTTTYQFREPVVHALQRLRLTPKETQGQRIIDWNMSYTNAHAELEYDDQHFNTVTLVSVEAGASEVTVTCSGTVETEDEGGIIGRHSGHLPLWSFLGQTSLTKPGPKVRALIRDLADRKDGDKLEYLHALSARIRGQVAYETGTTHVSTTAEEAAEAGQGVCQDHAHIFIGAARAADIPARYVSGYLMMNDRIDQEASHAWAEAHVDGLGWVGFDISNGISPDPRYVRVATGRDYRDAAPITGISFGTSEDRLTVDISVEQQHEQIEQEQSQQ</sequence>
<organism evidence="2 3">
    <name type="scientific">Erythrobacter rubeus</name>
    <dbReference type="NCBI Taxonomy" id="2760803"/>
    <lineage>
        <taxon>Bacteria</taxon>
        <taxon>Pseudomonadati</taxon>
        <taxon>Pseudomonadota</taxon>
        <taxon>Alphaproteobacteria</taxon>
        <taxon>Sphingomonadales</taxon>
        <taxon>Erythrobacteraceae</taxon>
        <taxon>Erythrobacter/Porphyrobacter group</taxon>
        <taxon>Erythrobacter</taxon>
    </lineage>
</organism>
<feature type="domain" description="Transglutaminase-like" evidence="1">
    <location>
        <begin position="160"/>
        <end position="224"/>
    </location>
</feature>
<dbReference type="PANTHER" id="PTHR33490">
    <property type="entry name" value="BLR5614 PROTEIN-RELATED"/>
    <property type="match status" value="1"/>
</dbReference>
<proteinExistence type="predicted"/>
<accession>A0ABR8KSP6</accession>
<evidence type="ECO:0000313" key="3">
    <source>
        <dbReference type="Proteomes" id="UP000635384"/>
    </source>
</evidence>
<evidence type="ECO:0000259" key="1">
    <source>
        <dbReference type="SMART" id="SM00460"/>
    </source>
</evidence>
<dbReference type="InterPro" id="IPR002931">
    <property type="entry name" value="Transglutaminase-like"/>
</dbReference>
<dbReference type="Proteomes" id="UP000635384">
    <property type="component" value="Unassembled WGS sequence"/>
</dbReference>
<dbReference type="SMART" id="SM00460">
    <property type="entry name" value="TGc"/>
    <property type="match status" value="1"/>
</dbReference>
<name>A0ABR8KSP6_9SPHN</name>
<dbReference type="Pfam" id="PF01841">
    <property type="entry name" value="Transglut_core"/>
    <property type="match status" value="1"/>
</dbReference>
<dbReference type="Pfam" id="PF08379">
    <property type="entry name" value="Bact_transglu_N"/>
    <property type="match status" value="1"/>
</dbReference>
<dbReference type="InterPro" id="IPR013589">
    <property type="entry name" value="Bac_transglu_N"/>
</dbReference>
<dbReference type="EMBL" id="JACXLC010000001">
    <property type="protein sequence ID" value="MBD2841241.1"/>
    <property type="molecule type" value="Genomic_DNA"/>
</dbReference>
<dbReference type="RefSeq" id="WP_190786800.1">
    <property type="nucleotide sequence ID" value="NZ_JACXLC010000001.1"/>
</dbReference>